<dbReference type="PROSITE" id="PS51903">
    <property type="entry name" value="CLP_R"/>
    <property type="match status" value="1"/>
</dbReference>
<dbReference type="SMART" id="SM01086">
    <property type="entry name" value="ClpB_D2-small"/>
    <property type="match status" value="1"/>
</dbReference>
<dbReference type="InterPro" id="IPR027417">
    <property type="entry name" value="P-loop_NTPase"/>
</dbReference>
<feature type="transmembrane region" description="Helical" evidence="6">
    <location>
        <begin position="64"/>
        <end position="82"/>
    </location>
</feature>
<dbReference type="EMBL" id="MGDZ01000056">
    <property type="protein sequence ID" value="OGL72630.1"/>
    <property type="molecule type" value="Genomic_DNA"/>
</dbReference>
<dbReference type="InterPro" id="IPR004176">
    <property type="entry name" value="Clp_R_N"/>
</dbReference>
<evidence type="ECO:0000256" key="5">
    <source>
        <dbReference type="PROSITE-ProRule" id="PRU01251"/>
    </source>
</evidence>
<dbReference type="SUPFAM" id="SSF52540">
    <property type="entry name" value="P-loop containing nucleoside triphosphate hydrolases"/>
    <property type="match status" value="2"/>
</dbReference>
<dbReference type="Pfam" id="PF10431">
    <property type="entry name" value="ClpB_D2-small"/>
    <property type="match status" value="1"/>
</dbReference>
<dbReference type="PANTHER" id="PTHR11638:SF175">
    <property type="entry name" value="ATP-DEPENDENT CLP PROTEASE, ATP-BINDING SUBUNIT CLPC"/>
    <property type="match status" value="1"/>
</dbReference>
<feature type="transmembrane region" description="Helical" evidence="6">
    <location>
        <begin position="102"/>
        <end position="123"/>
    </location>
</feature>
<evidence type="ECO:0000256" key="1">
    <source>
        <dbReference type="ARBA" id="ARBA00022737"/>
    </source>
</evidence>
<dbReference type="InterPro" id="IPR003593">
    <property type="entry name" value="AAA+_ATPase"/>
</dbReference>
<protein>
    <recommendedName>
        <fullName evidence="7">Clp R domain-containing protein</fullName>
    </recommendedName>
</protein>
<proteinExistence type="predicted"/>
<keyword evidence="6" id="KW-1133">Transmembrane helix</keyword>
<evidence type="ECO:0000313" key="8">
    <source>
        <dbReference type="EMBL" id="OGL72630.1"/>
    </source>
</evidence>
<gene>
    <name evidence="8" type="ORF">A3D72_03785</name>
</gene>
<dbReference type="Pfam" id="PF17871">
    <property type="entry name" value="AAA_lid_9"/>
    <property type="match status" value="1"/>
</dbReference>
<dbReference type="PANTHER" id="PTHR11638">
    <property type="entry name" value="ATP-DEPENDENT CLP PROTEASE"/>
    <property type="match status" value="1"/>
</dbReference>
<evidence type="ECO:0000256" key="6">
    <source>
        <dbReference type="SAM" id="Phobius"/>
    </source>
</evidence>
<dbReference type="GO" id="GO:0034605">
    <property type="term" value="P:cellular response to heat"/>
    <property type="evidence" value="ECO:0007669"/>
    <property type="project" value="TreeGrafter"/>
</dbReference>
<dbReference type="CDD" id="cd19499">
    <property type="entry name" value="RecA-like_ClpB_Hsp104-like"/>
    <property type="match status" value="1"/>
</dbReference>
<keyword evidence="4" id="KW-0143">Chaperone</keyword>
<dbReference type="PRINTS" id="PR00300">
    <property type="entry name" value="CLPPROTEASEA"/>
</dbReference>
<dbReference type="InterPro" id="IPR050130">
    <property type="entry name" value="ClpA_ClpB"/>
</dbReference>
<evidence type="ECO:0000256" key="4">
    <source>
        <dbReference type="ARBA" id="ARBA00023186"/>
    </source>
</evidence>
<keyword evidence="3" id="KW-0067">ATP-binding</keyword>
<keyword evidence="6" id="KW-0472">Membrane</keyword>
<dbReference type="Pfam" id="PF02861">
    <property type="entry name" value="Clp_N"/>
    <property type="match status" value="1"/>
</dbReference>
<feature type="transmembrane region" description="Helical" evidence="6">
    <location>
        <begin position="194"/>
        <end position="215"/>
    </location>
</feature>
<dbReference type="AlphaFoldDB" id="A0A1F7U2X3"/>
<name>A0A1F7U2X3_9BACT</name>
<feature type="domain" description="Clp R" evidence="7">
    <location>
        <begin position="164"/>
        <end position="303"/>
    </location>
</feature>
<dbReference type="STRING" id="1802391.A3D72_03785"/>
<dbReference type="InterPro" id="IPR019489">
    <property type="entry name" value="Clp_ATPase_C"/>
</dbReference>
<keyword evidence="2" id="KW-0547">Nucleotide-binding</keyword>
<dbReference type="InterPro" id="IPR036628">
    <property type="entry name" value="Clp_N_dom_sf"/>
</dbReference>
<dbReference type="Gene3D" id="1.10.8.60">
    <property type="match status" value="2"/>
</dbReference>
<dbReference type="GO" id="GO:0016887">
    <property type="term" value="F:ATP hydrolysis activity"/>
    <property type="evidence" value="ECO:0007669"/>
    <property type="project" value="InterPro"/>
</dbReference>
<comment type="caution">
    <text evidence="8">The sequence shown here is derived from an EMBL/GenBank/DDBJ whole genome shotgun (WGS) entry which is preliminary data.</text>
</comment>
<keyword evidence="6" id="KW-0812">Transmembrane</keyword>
<dbReference type="Proteomes" id="UP000176303">
    <property type="component" value="Unassembled WGS sequence"/>
</dbReference>
<evidence type="ECO:0000259" key="7">
    <source>
        <dbReference type="PROSITE" id="PS51903"/>
    </source>
</evidence>
<dbReference type="Pfam" id="PF07724">
    <property type="entry name" value="AAA_2"/>
    <property type="match status" value="1"/>
</dbReference>
<dbReference type="GO" id="GO:0005524">
    <property type="term" value="F:ATP binding"/>
    <property type="evidence" value="ECO:0007669"/>
    <property type="project" value="UniProtKB-KW"/>
</dbReference>
<dbReference type="SMART" id="SM00382">
    <property type="entry name" value="AAA"/>
    <property type="match status" value="2"/>
</dbReference>
<accession>A0A1F7U2X3</accession>
<evidence type="ECO:0000313" key="9">
    <source>
        <dbReference type="Proteomes" id="UP000176303"/>
    </source>
</evidence>
<dbReference type="SUPFAM" id="SSF81923">
    <property type="entry name" value="Double Clp-N motif"/>
    <property type="match status" value="1"/>
</dbReference>
<reference evidence="8 9" key="1">
    <citation type="journal article" date="2016" name="Nat. Commun.">
        <title>Thousands of microbial genomes shed light on interconnected biogeochemical processes in an aquifer system.</title>
        <authorList>
            <person name="Anantharaman K."/>
            <person name="Brown C.T."/>
            <person name="Hug L.A."/>
            <person name="Sharon I."/>
            <person name="Castelle C.J."/>
            <person name="Probst A.J."/>
            <person name="Thomas B.C."/>
            <person name="Singh A."/>
            <person name="Wilkins M.J."/>
            <person name="Karaoz U."/>
            <person name="Brodie E.L."/>
            <person name="Williams K.H."/>
            <person name="Hubbard S.S."/>
            <person name="Banfield J.F."/>
        </authorList>
    </citation>
    <scope>NUCLEOTIDE SEQUENCE [LARGE SCALE GENOMIC DNA]</scope>
</reference>
<dbReference type="InterPro" id="IPR003959">
    <property type="entry name" value="ATPase_AAA_core"/>
</dbReference>
<dbReference type="InterPro" id="IPR001270">
    <property type="entry name" value="ClpA/B"/>
</dbReference>
<evidence type="ECO:0000256" key="3">
    <source>
        <dbReference type="ARBA" id="ARBA00022840"/>
    </source>
</evidence>
<organism evidence="8 9">
    <name type="scientific">Candidatus Uhrbacteria bacterium RIFCSPHIGHO2_02_FULL_57_19</name>
    <dbReference type="NCBI Taxonomy" id="1802391"/>
    <lineage>
        <taxon>Bacteria</taxon>
        <taxon>Candidatus Uhriibacteriota</taxon>
    </lineage>
</organism>
<dbReference type="InterPro" id="IPR041546">
    <property type="entry name" value="ClpA/ClpB_AAA_lid"/>
</dbReference>
<dbReference type="Gene3D" id="3.40.50.300">
    <property type="entry name" value="P-loop containing nucleotide triphosphate hydrolases"/>
    <property type="match status" value="2"/>
</dbReference>
<keyword evidence="1 5" id="KW-0677">Repeat</keyword>
<dbReference type="FunFam" id="3.40.50.300:FF:000025">
    <property type="entry name" value="ATP-dependent Clp protease subunit"/>
    <property type="match status" value="1"/>
</dbReference>
<dbReference type="GO" id="GO:0005737">
    <property type="term" value="C:cytoplasm"/>
    <property type="evidence" value="ECO:0007669"/>
    <property type="project" value="TreeGrafter"/>
</dbReference>
<sequence length="910" mass="100260">MPSLSKPTVCADCQGTGFLHGRTCPACHGYAAAVAVDDLGLFFGSRVDSFAILERKTERRARGIVDFALLIFGLAGFALFIWEATIKGFDAAFTVRFWTQGTIRIFLFWISAAVDCYLAYRLIRETERTQRVRSRPYSAGAEPVIRPIVWEELRKLPAKSRIDISKAFSTPAFQALEEAYEFANRQNHQFISPVHLFAALLASPHVGFLVARLGINAEKLKDTVWRALERETPRTGALTVSPEVFAAIFDAYLDAYRERRADVRPIEFFAATVRGSETVQAVLDTVGAPLEKVENVITWVRIVDDIREKYRAGRARARLRPKGPVGRAMTAVATPMLDRYSDDMTEIARVGGYPPFVGREKEMEAVFRVIEGGRGSIILVGPHGVGKETILEGLAERMVEEDVPASLRDKRLISLSVPKLVSGATPAEAAERLQEIFYDIARARNVILAVPNIQGLVGVAVGGGRALDLAEILASGIERGLTVVATAAPDDYAAAVERSAIGRNLERVDIAEPEGDQAIRIVESKVGGIEYQNRMAFSYDAVEKAVVLSDRYLQDRYLPEKAIEVLREVAHAVRTKRGEKAVVTGEDVAAVVSEKAKIPVTAVTEEESAKLMRLEEEMHKRIVGQDEAVTAVAAAIRRARAELRAENRPIANFLFLGPTGVGKTELAKTVADVYFGSEERMIRLDMSEYQDQASIYRMIGAPGATAGGILTEAVRNQPFTLLLLDEIEKAHPDILNVFLQVMDDGRLTDNAGRVVDFTNVILIATSNAGSPAIQEGIRQGKTVEEIKQQLLDAELKPYFRPEFLNRFDGVIVFRPLTSDEIVSVARLMLLGVAKQLEAKSITLQATEEAVRELAGAGFDPVFGARPLRRVIQEKVQDAIATILLQQKVGRRDILILEPGGKIRIEKREGF</sequence>
<evidence type="ECO:0000256" key="2">
    <source>
        <dbReference type="ARBA" id="ARBA00022741"/>
    </source>
</evidence>
<dbReference type="Gene3D" id="1.10.1780.10">
    <property type="entry name" value="Clp, N-terminal domain"/>
    <property type="match status" value="1"/>
</dbReference>